<keyword evidence="2" id="KW-1185">Reference proteome</keyword>
<accession>A0A2V3IH08</accession>
<name>A0A2V3IH08_9FLOR</name>
<evidence type="ECO:0000313" key="1">
    <source>
        <dbReference type="EMBL" id="PXF41357.1"/>
    </source>
</evidence>
<comment type="caution">
    <text evidence="1">The sequence shown here is derived from an EMBL/GenBank/DDBJ whole genome shotgun (WGS) entry which is preliminary data.</text>
</comment>
<organism evidence="1 2">
    <name type="scientific">Gracilariopsis chorda</name>
    <dbReference type="NCBI Taxonomy" id="448386"/>
    <lineage>
        <taxon>Eukaryota</taxon>
        <taxon>Rhodophyta</taxon>
        <taxon>Florideophyceae</taxon>
        <taxon>Rhodymeniophycidae</taxon>
        <taxon>Gracilariales</taxon>
        <taxon>Gracilariaceae</taxon>
        <taxon>Gracilariopsis</taxon>
    </lineage>
</organism>
<protein>
    <submittedName>
        <fullName evidence="1">Uncharacterized protein</fullName>
    </submittedName>
</protein>
<proteinExistence type="predicted"/>
<dbReference type="Proteomes" id="UP000247409">
    <property type="component" value="Unassembled WGS sequence"/>
</dbReference>
<gene>
    <name evidence="1" type="ORF">BWQ96_08927</name>
</gene>
<sequence>MNALNLASSSLFNNAKFVEAYEYLFQDVECRDSTSSTTRSYQLEGQQCNYVIFNGQEPDDLLSLTLTSYLVRKYDSITPQEAFQVVELVSVVVFRPRLSSQRMETAQSVSTKLVPGTLNK</sequence>
<dbReference type="AlphaFoldDB" id="A0A2V3IH08"/>
<dbReference type="EMBL" id="NBIV01000220">
    <property type="protein sequence ID" value="PXF41357.1"/>
    <property type="molecule type" value="Genomic_DNA"/>
</dbReference>
<evidence type="ECO:0000313" key="2">
    <source>
        <dbReference type="Proteomes" id="UP000247409"/>
    </source>
</evidence>
<reference evidence="1 2" key="1">
    <citation type="journal article" date="2018" name="Mol. Biol. Evol.">
        <title>Analysis of the draft genome of the red seaweed Gracilariopsis chorda provides insights into genome size evolution in Rhodophyta.</title>
        <authorList>
            <person name="Lee J."/>
            <person name="Yang E.C."/>
            <person name="Graf L."/>
            <person name="Yang J.H."/>
            <person name="Qiu H."/>
            <person name="Zel Zion U."/>
            <person name="Chan C.X."/>
            <person name="Stephens T.G."/>
            <person name="Weber A.P.M."/>
            <person name="Boo G.H."/>
            <person name="Boo S.M."/>
            <person name="Kim K.M."/>
            <person name="Shin Y."/>
            <person name="Jung M."/>
            <person name="Lee S.J."/>
            <person name="Yim H.S."/>
            <person name="Lee J.H."/>
            <person name="Bhattacharya D."/>
            <person name="Yoon H.S."/>
        </authorList>
    </citation>
    <scope>NUCLEOTIDE SEQUENCE [LARGE SCALE GENOMIC DNA]</scope>
    <source>
        <strain evidence="1 2">SKKU-2015</strain>
        <tissue evidence="1">Whole body</tissue>
    </source>
</reference>